<keyword evidence="1" id="KW-0812">Transmembrane</keyword>
<comment type="caution">
    <text evidence="2">The sequence shown here is derived from an EMBL/GenBank/DDBJ whole genome shotgun (WGS) entry which is preliminary data.</text>
</comment>
<evidence type="ECO:0008006" key="4">
    <source>
        <dbReference type="Google" id="ProtNLM"/>
    </source>
</evidence>
<feature type="transmembrane region" description="Helical" evidence="1">
    <location>
        <begin position="6"/>
        <end position="25"/>
    </location>
</feature>
<dbReference type="EMBL" id="DUJN01000007">
    <property type="protein sequence ID" value="HII61554.1"/>
    <property type="molecule type" value="Genomic_DNA"/>
</dbReference>
<evidence type="ECO:0000313" key="2">
    <source>
        <dbReference type="EMBL" id="HII61554.1"/>
    </source>
</evidence>
<evidence type="ECO:0000256" key="1">
    <source>
        <dbReference type="SAM" id="Phobius"/>
    </source>
</evidence>
<gene>
    <name evidence="2" type="ORF">HA331_07425</name>
</gene>
<accession>A0A832T0F7</accession>
<reference evidence="2" key="1">
    <citation type="journal article" date="2020" name="bioRxiv">
        <title>A rank-normalized archaeal taxonomy based on genome phylogeny resolves widespread incomplete and uneven classifications.</title>
        <authorList>
            <person name="Rinke C."/>
            <person name="Chuvochina M."/>
            <person name="Mussig A.J."/>
            <person name="Chaumeil P.-A."/>
            <person name="Waite D.W."/>
            <person name="Whitman W.B."/>
            <person name="Parks D.H."/>
            <person name="Hugenholtz P."/>
        </authorList>
    </citation>
    <scope>NUCLEOTIDE SEQUENCE</scope>
    <source>
        <strain evidence="2">UBA8834</strain>
    </source>
</reference>
<keyword evidence="1" id="KW-0472">Membrane</keyword>
<sequence>MDKYKLVVTLIIIIALGGIILTKVAKHYEGGEIYEAANDAMNLLSKGFNVSVEVITVDGRKISGEVFSAKGSEITIIVNGTKVSVGGPSATREEIKAKYIKVITRGKVYVYEVPGTEDSGKPFFRYEKYRTKDTYSMRFSGLIYIENISLIEVGKLKYSADYLTFGSITIKEIHGNNAIIWANYVPIEILEEHLKGKRVFYYGTLYVNSEKRTLPLRLIEVRAP</sequence>
<dbReference type="SUPFAM" id="SSF159071">
    <property type="entry name" value="TrmB C-terminal domain-like"/>
    <property type="match status" value="1"/>
</dbReference>
<evidence type="ECO:0000313" key="3">
    <source>
        <dbReference type="Proteomes" id="UP000617544"/>
    </source>
</evidence>
<dbReference type="Proteomes" id="UP000617544">
    <property type="component" value="Unassembled WGS sequence"/>
</dbReference>
<proteinExistence type="predicted"/>
<dbReference type="RefSeq" id="WP_010884206.1">
    <property type="nucleotide sequence ID" value="NZ_DUJN01000007.1"/>
</dbReference>
<organism evidence="2 3">
    <name type="scientific">Pyrococcus horikoshii</name>
    <dbReference type="NCBI Taxonomy" id="53953"/>
    <lineage>
        <taxon>Archaea</taxon>
        <taxon>Methanobacteriati</taxon>
        <taxon>Methanobacteriota</taxon>
        <taxon>Thermococci</taxon>
        <taxon>Thermococcales</taxon>
        <taxon>Thermococcaceae</taxon>
        <taxon>Pyrococcus</taxon>
    </lineage>
</organism>
<dbReference type="AlphaFoldDB" id="A0A832T0F7"/>
<keyword evidence="1" id="KW-1133">Transmembrane helix</keyword>
<protein>
    <recommendedName>
        <fullName evidence="4">Transcription regulator TrmB C-terminal domain-containing protein</fullName>
    </recommendedName>
</protein>
<name>A0A832T0F7_PYRHR</name>
<dbReference type="OMA" id="NAIIWAN"/>
<dbReference type="GeneID" id="1443988"/>